<sequence length="317" mass="33830">MSAYSLAIPALEAVRRRFGAELFARVAGPQGPANRSRIHDTPGPRWFGPERPVRAVHGDAAMFIGGLSALLLQSLHPVAMAAVAGHSGFRGDPWGRLQRTSTFLAVTTFGTAEDARRAVDRVRAVHERIRGTTADGQPYHAADPHLLGWVHAAEVDSFLRAHRRYGARPLDDAGYDGYVADAARVAAALGVVDPPRDQRELAVLIDAYRPELRATDEAFDTARYLLLRPPLPLAARPAYTALAAGAVTLLPGWARAELRLPRLPLVERTAVPLLGHGVTRAIRWAMAAPAERTKAGPGDGGGSPVAGAAEADRPPHG</sequence>
<dbReference type="AlphaFoldDB" id="A0A919FBX0"/>
<dbReference type="Proteomes" id="UP000617734">
    <property type="component" value="Unassembled WGS sequence"/>
</dbReference>
<evidence type="ECO:0000313" key="4">
    <source>
        <dbReference type="Proteomes" id="UP000617734"/>
    </source>
</evidence>
<reference evidence="3" key="2">
    <citation type="submission" date="2020-09" db="EMBL/GenBank/DDBJ databases">
        <authorList>
            <person name="Sun Q."/>
            <person name="Ohkuma M."/>
        </authorList>
    </citation>
    <scope>NUCLEOTIDE SEQUENCE</scope>
    <source>
        <strain evidence="3">JCM 4646</strain>
    </source>
</reference>
<organism evidence="3 4">
    <name type="scientific">Kitasatospora indigofera</name>
    <dbReference type="NCBI Taxonomy" id="67307"/>
    <lineage>
        <taxon>Bacteria</taxon>
        <taxon>Bacillati</taxon>
        <taxon>Actinomycetota</taxon>
        <taxon>Actinomycetes</taxon>
        <taxon>Kitasatosporales</taxon>
        <taxon>Streptomycetaceae</taxon>
        <taxon>Kitasatospora</taxon>
    </lineage>
</organism>
<reference evidence="3" key="1">
    <citation type="journal article" date="2014" name="Int. J. Syst. Evol. Microbiol.">
        <title>Complete genome sequence of Corynebacterium casei LMG S-19264T (=DSM 44701T), isolated from a smear-ripened cheese.</title>
        <authorList>
            <consortium name="US DOE Joint Genome Institute (JGI-PGF)"/>
            <person name="Walter F."/>
            <person name="Albersmeier A."/>
            <person name="Kalinowski J."/>
            <person name="Ruckert C."/>
        </authorList>
    </citation>
    <scope>NUCLEOTIDE SEQUENCE</scope>
    <source>
        <strain evidence="3">JCM 4646</strain>
    </source>
</reference>
<feature type="domain" description="ER-bound oxygenase mpaB/mpaB'/Rubber oxygenase catalytic" evidence="2">
    <location>
        <begin position="55"/>
        <end position="284"/>
    </location>
</feature>
<keyword evidence="4" id="KW-1185">Reference proteome</keyword>
<evidence type="ECO:0000313" key="3">
    <source>
        <dbReference type="EMBL" id="GHH59956.1"/>
    </source>
</evidence>
<evidence type="ECO:0000259" key="2">
    <source>
        <dbReference type="Pfam" id="PF09995"/>
    </source>
</evidence>
<dbReference type="GO" id="GO:0016491">
    <property type="term" value="F:oxidoreductase activity"/>
    <property type="evidence" value="ECO:0007669"/>
    <property type="project" value="InterPro"/>
</dbReference>
<dbReference type="GeneID" id="95350940"/>
<protein>
    <recommendedName>
        <fullName evidence="2">ER-bound oxygenase mpaB/mpaB'/Rubber oxygenase catalytic domain-containing protein</fullName>
    </recommendedName>
</protein>
<evidence type="ECO:0000256" key="1">
    <source>
        <dbReference type="SAM" id="MobiDB-lite"/>
    </source>
</evidence>
<accession>A0A919FBX0</accession>
<gene>
    <name evidence="3" type="ORF">GCM10018781_04060</name>
</gene>
<name>A0A919FBX0_9ACTN</name>
<feature type="region of interest" description="Disordered" evidence="1">
    <location>
        <begin position="292"/>
        <end position="317"/>
    </location>
</feature>
<proteinExistence type="predicted"/>
<dbReference type="PANTHER" id="PTHR36151">
    <property type="entry name" value="BLR2777 PROTEIN"/>
    <property type="match status" value="1"/>
</dbReference>
<dbReference type="InterPro" id="IPR018713">
    <property type="entry name" value="MPAB/Lcp_cat_dom"/>
</dbReference>
<dbReference type="RefSeq" id="WP_373311039.1">
    <property type="nucleotide sequence ID" value="NZ_BNBO01000001.1"/>
</dbReference>
<comment type="caution">
    <text evidence="3">The sequence shown here is derived from an EMBL/GenBank/DDBJ whole genome shotgun (WGS) entry which is preliminary data.</text>
</comment>
<dbReference type="EMBL" id="BNBO01000001">
    <property type="protein sequence ID" value="GHH59956.1"/>
    <property type="molecule type" value="Genomic_DNA"/>
</dbReference>
<dbReference type="PANTHER" id="PTHR36151:SF3">
    <property type="entry name" value="ER-BOUND OXYGENASE MPAB_MPAB'_RUBBER OXYGENASE CATALYTIC DOMAIN-CONTAINING PROTEIN"/>
    <property type="match status" value="1"/>
</dbReference>
<dbReference type="Pfam" id="PF09995">
    <property type="entry name" value="MPAB_Lcp_cat"/>
    <property type="match status" value="1"/>
</dbReference>